<evidence type="ECO:0000313" key="2">
    <source>
        <dbReference type="EMBL" id="TDD98184.1"/>
    </source>
</evidence>
<dbReference type="PRINTS" id="PR01217">
    <property type="entry name" value="PRICHEXTENSN"/>
</dbReference>
<protein>
    <submittedName>
        <fullName evidence="2">XRE family transcriptional regulator</fullName>
    </submittedName>
</protein>
<comment type="caution">
    <text evidence="2">The sequence shown here is derived from an EMBL/GenBank/DDBJ whole genome shotgun (WGS) entry which is preliminary data.</text>
</comment>
<dbReference type="Proteomes" id="UP000294513">
    <property type="component" value="Unassembled WGS sequence"/>
</dbReference>
<gene>
    <name evidence="2" type="ORF">E1298_00535</name>
</gene>
<dbReference type="RefSeq" id="WP_131888705.1">
    <property type="nucleotide sequence ID" value="NZ_SMKU01000001.1"/>
</dbReference>
<dbReference type="AlphaFoldDB" id="A0A4R5CL58"/>
<organism evidence="2 3">
    <name type="scientific">Actinomadura rubrisoli</name>
    <dbReference type="NCBI Taxonomy" id="2530368"/>
    <lineage>
        <taxon>Bacteria</taxon>
        <taxon>Bacillati</taxon>
        <taxon>Actinomycetota</taxon>
        <taxon>Actinomycetes</taxon>
        <taxon>Streptosporangiales</taxon>
        <taxon>Thermomonosporaceae</taxon>
        <taxon>Actinomadura</taxon>
    </lineage>
</organism>
<dbReference type="OrthoDB" id="7064944at2"/>
<evidence type="ECO:0000256" key="1">
    <source>
        <dbReference type="SAM" id="MobiDB-lite"/>
    </source>
</evidence>
<proteinExistence type="predicted"/>
<keyword evidence="3" id="KW-1185">Reference proteome</keyword>
<reference evidence="2 3" key="1">
    <citation type="submission" date="2019-03" db="EMBL/GenBank/DDBJ databases">
        <title>Draft genome sequences of novel Actinobacteria.</title>
        <authorList>
            <person name="Sahin N."/>
            <person name="Ay H."/>
            <person name="Saygin H."/>
        </authorList>
    </citation>
    <scope>NUCLEOTIDE SEQUENCE [LARGE SCALE GENOMIC DNA]</scope>
    <source>
        <strain evidence="2 3">H3C3</strain>
    </source>
</reference>
<evidence type="ECO:0000313" key="3">
    <source>
        <dbReference type="Proteomes" id="UP000294513"/>
    </source>
</evidence>
<accession>A0A4R5CL58</accession>
<name>A0A4R5CL58_9ACTN</name>
<feature type="compositionally biased region" description="Pro residues" evidence="1">
    <location>
        <begin position="103"/>
        <end position="151"/>
    </location>
</feature>
<dbReference type="EMBL" id="SMKU01000001">
    <property type="protein sequence ID" value="TDD98184.1"/>
    <property type="molecule type" value="Genomic_DNA"/>
</dbReference>
<sequence>MVEEPDPSAIRTLADLGGQFDLLRRAQGRRQGKHRLSLQDMVTLVRRHRGREVPRSTLDNYLRGRTLAPPDVYEAILRVLGVPDAGLRPWADAWDRLDEARHPAPPGARGTPPPPSADPPPSLPDPVPSLPDPVPSPPDPPPDPVPVPPPTAAFSRRKRVVIASVAAAATALAVAYTALSLTPPTPPATSARQAAPAECTYLPVGSPVRVRPFPSFDTGARFESINDVHQPVTGSCSPIRAVTGTGTCGIGDSSADTWIKVLTPYAGWIFEPCLRLQRPAPPGR</sequence>
<feature type="region of interest" description="Disordered" evidence="1">
    <location>
        <begin position="99"/>
        <end position="151"/>
    </location>
</feature>